<dbReference type="OrthoDB" id="7054914at2"/>
<dbReference type="GO" id="GO:0000917">
    <property type="term" value="P:division septum assembly"/>
    <property type="evidence" value="ECO:0007669"/>
    <property type="project" value="TreeGrafter"/>
</dbReference>
<comment type="similarity">
    <text evidence="8 9">Belongs to the ZipA family.</text>
</comment>
<evidence type="ECO:0000259" key="11">
    <source>
        <dbReference type="SMART" id="SM00771"/>
    </source>
</evidence>
<comment type="subcellular location">
    <subcellularLocation>
        <location evidence="8">Cell inner membrane</location>
        <topology evidence="8">Single-pass type I membrane protein</topology>
    </subcellularLocation>
    <text evidence="8">Localizes to the Z ring in an FtsZ-dependent manner.</text>
</comment>
<dbReference type="PANTHER" id="PTHR38685">
    <property type="entry name" value="CELL DIVISION PROTEIN ZIPA"/>
    <property type="match status" value="1"/>
</dbReference>
<dbReference type="Pfam" id="PF04354">
    <property type="entry name" value="ZipA_C"/>
    <property type="match status" value="1"/>
</dbReference>
<keyword evidence="6 8" id="KW-0472">Membrane</keyword>
<evidence type="ECO:0000256" key="8">
    <source>
        <dbReference type="HAMAP-Rule" id="MF_00509"/>
    </source>
</evidence>
<proteinExistence type="inferred from homology"/>
<keyword evidence="3 8" id="KW-0132">Cell division</keyword>
<gene>
    <name evidence="8 12" type="primary">zipA</name>
    <name evidence="12" type="ORF">NCTC13335_00812</name>
</gene>
<evidence type="ECO:0000256" key="7">
    <source>
        <dbReference type="ARBA" id="ARBA00023306"/>
    </source>
</evidence>
<evidence type="ECO:0000313" key="13">
    <source>
        <dbReference type="Proteomes" id="UP000255264"/>
    </source>
</evidence>
<keyword evidence="1 8" id="KW-1003">Cell membrane</keyword>
<dbReference type="Proteomes" id="UP000255264">
    <property type="component" value="Unassembled WGS sequence"/>
</dbReference>
<feature type="region of interest" description="Disordered" evidence="10">
    <location>
        <begin position="43"/>
        <end position="117"/>
    </location>
</feature>
<dbReference type="InterPro" id="IPR007449">
    <property type="entry name" value="ZipA_FtsZ-bd_C"/>
</dbReference>
<reference evidence="12 13" key="1">
    <citation type="submission" date="2018-06" db="EMBL/GenBank/DDBJ databases">
        <authorList>
            <consortium name="Pathogen Informatics"/>
            <person name="Doyle S."/>
        </authorList>
    </citation>
    <scope>NUCLEOTIDE SEQUENCE [LARGE SCALE GENOMIC DNA]</scope>
    <source>
        <strain evidence="12 13">NCTC13335</strain>
    </source>
</reference>
<evidence type="ECO:0000256" key="9">
    <source>
        <dbReference type="RuleBase" id="RU003612"/>
    </source>
</evidence>
<evidence type="ECO:0000256" key="1">
    <source>
        <dbReference type="ARBA" id="ARBA00022475"/>
    </source>
</evidence>
<evidence type="ECO:0000256" key="5">
    <source>
        <dbReference type="ARBA" id="ARBA00022989"/>
    </source>
</evidence>
<sequence length="331" mass="36340">MDFNTILIILGVIALIALVVHGLWSNRREKSKYFQNANTFNRNTSGLRRVGEGDSMPPPQEQPVFNAARSPSQTSAPKAVQQALNFEEAAQPRERSVDDIKISIPNQPAPQTPDYQMRPTQAAPQAAPQPIEYPPINSNPKVSEMTLAELEHQAGDEGINSSSPELRAELAEMSLNGHEEGPAVHFNTVQAEVSKQQKQTSGFIQLYVIAAHNREFYGPYLAQALDNLGFIWGDDGLYHRHLDLSIASPILFSLANLEQPGTFDPYNMAEFNTEGVVLFMQLPSPGSDLANLKMMLRAAKTLAEDLGGAVLTEGEDILDEQTEAAYLARVS</sequence>
<evidence type="ECO:0000256" key="3">
    <source>
        <dbReference type="ARBA" id="ARBA00022618"/>
    </source>
</evidence>
<keyword evidence="5 8" id="KW-1133">Transmembrane helix</keyword>
<keyword evidence="13" id="KW-1185">Reference proteome</keyword>
<comment type="function">
    <text evidence="8 9">Essential cell division protein that stabilizes the FtsZ protofilaments by cross-linking them and that serves as a cytoplasmic membrane anchor for the Z ring. Also required for the recruitment to the septal ring of downstream cell division proteins.</text>
</comment>
<evidence type="ECO:0000256" key="4">
    <source>
        <dbReference type="ARBA" id="ARBA00022692"/>
    </source>
</evidence>
<dbReference type="InterPro" id="IPR011919">
    <property type="entry name" value="Cell_div_ZipA"/>
</dbReference>
<dbReference type="PANTHER" id="PTHR38685:SF1">
    <property type="entry name" value="CELL DIVISION PROTEIN ZIPA"/>
    <property type="match status" value="1"/>
</dbReference>
<dbReference type="Gene3D" id="3.30.1400.10">
    <property type="entry name" value="ZipA, C-terminal FtsZ-binding domain"/>
    <property type="match status" value="1"/>
</dbReference>
<name>A0A377IXJ7_9PAST</name>
<dbReference type="GO" id="GO:0043093">
    <property type="term" value="P:FtsZ-dependent cytokinesis"/>
    <property type="evidence" value="ECO:0007669"/>
    <property type="project" value="UniProtKB-UniRule"/>
</dbReference>
<evidence type="ECO:0000313" key="12">
    <source>
        <dbReference type="EMBL" id="STO92955.1"/>
    </source>
</evidence>
<keyword evidence="2 8" id="KW-0997">Cell inner membrane</keyword>
<feature type="transmembrane region" description="Helical" evidence="8">
    <location>
        <begin position="6"/>
        <end position="24"/>
    </location>
</feature>
<dbReference type="NCBIfam" id="TIGR02205">
    <property type="entry name" value="septum_zipA"/>
    <property type="match status" value="1"/>
</dbReference>
<dbReference type="GO" id="GO:0005886">
    <property type="term" value="C:plasma membrane"/>
    <property type="evidence" value="ECO:0007669"/>
    <property type="project" value="UniProtKB-SubCell"/>
</dbReference>
<feature type="domain" description="ZipA C-terminal FtsZ-binding" evidence="11">
    <location>
        <begin position="200"/>
        <end position="330"/>
    </location>
</feature>
<accession>A0A377IXJ7</accession>
<dbReference type="EMBL" id="UGHS01000003">
    <property type="protein sequence ID" value="STO92955.1"/>
    <property type="molecule type" value="Genomic_DNA"/>
</dbReference>
<organism evidence="12 13">
    <name type="scientific">Haemophilus pittmaniae</name>
    <dbReference type="NCBI Taxonomy" id="249188"/>
    <lineage>
        <taxon>Bacteria</taxon>
        <taxon>Pseudomonadati</taxon>
        <taxon>Pseudomonadota</taxon>
        <taxon>Gammaproteobacteria</taxon>
        <taxon>Pasteurellales</taxon>
        <taxon>Pasteurellaceae</taxon>
        <taxon>Haemophilus</taxon>
    </lineage>
</organism>
<feature type="compositionally biased region" description="Basic and acidic residues" evidence="10">
    <location>
        <begin position="90"/>
        <end position="101"/>
    </location>
</feature>
<keyword evidence="4 8" id="KW-0812">Transmembrane</keyword>
<evidence type="ECO:0000256" key="2">
    <source>
        <dbReference type="ARBA" id="ARBA00022519"/>
    </source>
</evidence>
<evidence type="ECO:0000256" key="10">
    <source>
        <dbReference type="SAM" id="MobiDB-lite"/>
    </source>
</evidence>
<evidence type="ECO:0000256" key="6">
    <source>
        <dbReference type="ARBA" id="ARBA00023136"/>
    </source>
</evidence>
<protein>
    <recommendedName>
        <fullName evidence="8 9">Cell division protein ZipA</fullName>
    </recommendedName>
</protein>
<dbReference type="RefSeq" id="WP_115002914.1">
    <property type="nucleotide sequence ID" value="NZ_UGHS01000003.1"/>
</dbReference>
<dbReference type="InterPro" id="IPR036765">
    <property type="entry name" value="ZipA_FtsZ-bd_C_sf"/>
</dbReference>
<dbReference type="HAMAP" id="MF_00509">
    <property type="entry name" value="ZipA"/>
    <property type="match status" value="1"/>
</dbReference>
<comment type="subunit">
    <text evidence="8">Interacts with FtsZ via their C-terminal domains.</text>
</comment>
<dbReference type="SMART" id="SM00771">
    <property type="entry name" value="ZipA_C"/>
    <property type="match status" value="1"/>
</dbReference>
<dbReference type="GO" id="GO:0032153">
    <property type="term" value="C:cell division site"/>
    <property type="evidence" value="ECO:0007669"/>
    <property type="project" value="UniProtKB-UniRule"/>
</dbReference>
<keyword evidence="7 8" id="KW-0131">Cell cycle</keyword>
<dbReference type="SUPFAM" id="SSF64383">
    <property type="entry name" value="Cell-division protein ZipA, C-terminal domain"/>
    <property type="match status" value="1"/>
</dbReference>
<dbReference type="AlphaFoldDB" id="A0A377IXJ7"/>